<feature type="domain" description="CLIP1 zinc knuckle" evidence="7">
    <location>
        <begin position="262"/>
        <end position="279"/>
    </location>
</feature>
<dbReference type="EMBL" id="JAINUF010000017">
    <property type="protein sequence ID" value="KAJ8338873.1"/>
    <property type="molecule type" value="Genomic_DNA"/>
</dbReference>
<reference evidence="8" key="1">
    <citation type="journal article" date="2023" name="Science">
        <title>Genome structures resolve the early diversification of teleost fishes.</title>
        <authorList>
            <person name="Parey E."/>
            <person name="Louis A."/>
            <person name="Montfort J."/>
            <person name="Bouchez O."/>
            <person name="Roques C."/>
            <person name="Iampietro C."/>
            <person name="Lluch J."/>
            <person name="Castinel A."/>
            <person name="Donnadieu C."/>
            <person name="Desvignes T."/>
            <person name="Floi Bucao C."/>
            <person name="Jouanno E."/>
            <person name="Wen M."/>
            <person name="Mejri S."/>
            <person name="Dirks R."/>
            <person name="Jansen H."/>
            <person name="Henkel C."/>
            <person name="Chen W.J."/>
            <person name="Zahm M."/>
            <person name="Cabau C."/>
            <person name="Klopp C."/>
            <person name="Thompson A.W."/>
            <person name="Robinson-Rechavi M."/>
            <person name="Braasch I."/>
            <person name="Lecointre G."/>
            <person name="Bobe J."/>
            <person name="Postlethwait J.H."/>
            <person name="Berthelot C."/>
            <person name="Roest Crollius H."/>
            <person name="Guiguen Y."/>
        </authorList>
    </citation>
    <scope>NUCLEOTIDE SEQUENCE</scope>
    <source>
        <strain evidence="8">WJC10195</strain>
    </source>
</reference>
<keyword evidence="5" id="KW-0206">Cytoskeleton</keyword>
<protein>
    <recommendedName>
        <fullName evidence="7">CLIP1 zinc knuckle domain-containing protein</fullName>
    </recommendedName>
</protein>
<dbReference type="Pfam" id="PF16641">
    <property type="entry name" value="CLIP1_ZNF"/>
    <property type="match status" value="2"/>
</dbReference>
<evidence type="ECO:0000256" key="6">
    <source>
        <dbReference type="SAM" id="Coils"/>
    </source>
</evidence>
<dbReference type="Proteomes" id="UP001152622">
    <property type="component" value="Chromosome 17"/>
</dbReference>
<evidence type="ECO:0000256" key="2">
    <source>
        <dbReference type="ARBA" id="ARBA00022490"/>
    </source>
</evidence>
<dbReference type="OrthoDB" id="5412539at2759"/>
<keyword evidence="3" id="KW-0493">Microtubule</keyword>
<gene>
    <name evidence="8" type="ORF">SKAU_G00356590</name>
</gene>
<evidence type="ECO:0000256" key="5">
    <source>
        <dbReference type="ARBA" id="ARBA00023212"/>
    </source>
</evidence>
<keyword evidence="9" id="KW-1185">Reference proteome</keyword>
<comment type="subcellular location">
    <subcellularLocation>
        <location evidence="1">Cytoplasm</location>
        <location evidence="1">Cytoskeleton</location>
    </subcellularLocation>
</comment>
<dbReference type="GO" id="GO:0005874">
    <property type="term" value="C:microtubule"/>
    <property type="evidence" value="ECO:0007669"/>
    <property type="project" value="UniProtKB-KW"/>
</dbReference>
<feature type="domain" description="CLIP1 zinc knuckle" evidence="7">
    <location>
        <begin position="302"/>
        <end position="318"/>
    </location>
</feature>
<feature type="coiled-coil region" evidence="6">
    <location>
        <begin position="126"/>
        <end position="238"/>
    </location>
</feature>
<evidence type="ECO:0000256" key="4">
    <source>
        <dbReference type="ARBA" id="ARBA00023054"/>
    </source>
</evidence>
<evidence type="ECO:0000259" key="7">
    <source>
        <dbReference type="Pfam" id="PF16641"/>
    </source>
</evidence>
<sequence>MDVASVQQSYSSLYVPHFQLDALKQQNSKYQEELSLSTERLSVETQRGGSLCKEIEGLKLAATQKSQCLAALQEEHGKLASELSRVGQHKVGEVRLGLNSQLQDVKRRESTSTMEPEGVQNSSALIMAKDKELETLRNEIAVLRGENTMAKTLQSAVQSLETDKAQLQGRVRSLEHRLTAGSQASGGDDASTGDAALDQLREEKEFAEGQIDFLNSVIVDLQRKNLELKSKLKKLAEASFNGNTDGELDNHGSLSKKKPTPRLFCDICDCFDLHDTEDCPTQTQSPDTQPHTAYHGSRADERPYCDICEAFGHWTDSCNDDQTF</sequence>
<evidence type="ECO:0000256" key="1">
    <source>
        <dbReference type="ARBA" id="ARBA00004245"/>
    </source>
</evidence>
<accession>A0A9Q1EHF6</accession>
<dbReference type="AlphaFoldDB" id="A0A9Q1EHF6"/>
<comment type="caution">
    <text evidence="8">The sequence shown here is derived from an EMBL/GenBank/DDBJ whole genome shotgun (WGS) entry which is preliminary data.</text>
</comment>
<evidence type="ECO:0000313" key="8">
    <source>
        <dbReference type="EMBL" id="KAJ8338873.1"/>
    </source>
</evidence>
<name>A0A9Q1EHF6_SYNKA</name>
<evidence type="ECO:0000313" key="9">
    <source>
        <dbReference type="Proteomes" id="UP001152622"/>
    </source>
</evidence>
<dbReference type="InterPro" id="IPR032108">
    <property type="entry name" value="CLIP1_ZNF"/>
</dbReference>
<proteinExistence type="predicted"/>
<keyword evidence="4 6" id="KW-0175">Coiled coil</keyword>
<evidence type="ECO:0000256" key="3">
    <source>
        <dbReference type="ARBA" id="ARBA00022701"/>
    </source>
</evidence>
<keyword evidence="2" id="KW-0963">Cytoplasm</keyword>
<organism evidence="8 9">
    <name type="scientific">Synaphobranchus kaupii</name>
    <name type="common">Kaup's arrowtooth eel</name>
    <dbReference type="NCBI Taxonomy" id="118154"/>
    <lineage>
        <taxon>Eukaryota</taxon>
        <taxon>Metazoa</taxon>
        <taxon>Chordata</taxon>
        <taxon>Craniata</taxon>
        <taxon>Vertebrata</taxon>
        <taxon>Euteleostomi</taxon>
        <taxon>Actinopterygii</taxon>
        <taxon>Neopterygii</taxon>
        <taxon>Teleostei</taxon>
        <taxon>Anguilliformes</taxon>
        <taxon>Synaphobranchidae</taxon>
        <taxon>Synaphobranchus</taxon>
    </lineage>
</organism>